<gene>
    <name evidence="3" type="ORF">ECRA1380_LOCUS3758</name>
</gene>
<evidence type="ECO:0000256" key="2">
    <source>
        <dbReference type="SAM" id="MobiDB-lite"/>
    </source>
</evidence>
<name>A0A7S3KBD2_EUPCR</name>
<reference evidence="3" key="1">
    <citation type="submission" date="2021-01" db="EMBL/GenBank/DDBJ databases">
        <authorList>
            <person name="Corre E."/>
            <person name="Pelletier E."/>
            <person name="Niang G."/>
            <person name="Scheremetjew M."/>
            <person name="Finn R."/>
            <person name="Kale V."/>
            <person name="Holt S."/>
            <person name="Cochrane G."/>
            <person name="Meng A."/>
            <person name="Brown T."/>
            <person name="Cohen L."/>
        </authorList>
    </citation>
    <scope>NUCLEOTIDE SEQUENCE</scope>
    <source>
        <strain evidence="3">CT5</strain>
    </source>
</reference>
<protein>
    <submittedName>
        <fullName evidence="3">Uncharacterized protein</fullName>
    </submittedName>
</protein>
<dbReference type="AlphaFoldDB" id="A0A7S3KBD2"/>
<sequence>MGRIYIHLKKKILPNRWAKLYMNDEEDKPGRVQLWKEMHEKYEKSLENYAKQFREEEDDYDDFDYFVAREEGRHIEPKLKHSKVETHQFETVDVKDQIKSVDITDQVGDYFNRPGAKEAMMNAAMGRRDDYNYDEYEEWDEEEYEEYEHSERNDYYEEEDGHTDDL</sequence>
<organism evidence="3">
    <name type="scientific">Euplotes crassus</name>
    <dbReference type="NCBI Taxonomy" id="5936"/>
    <lineage>
        <taxon>Eukaryota</taxon>
        <taxon>Sar</taxon>
        <taxon>Alveolata</taxon>
        <taxon>Ciliophora</taxon>
        <taxon>Intramacronucleata</taxon>
        <taxon>Spirotrichea</taxon>
        <taxon>Hypotrichia</taxon>
        <taxon>Euplotida</taxon>
        <taxon>Euplotidae</taxon>
        <taxon>Moneuplotes</taxon>
    </lineage>
</organism>
<feature type="coiled-coil region" evidence="1">
    <location>
        <begin position="32"/>
        <end position="59"/>
    </location>
</feature>
<feature type="compositionally biased region" description="Acidic residues" evidence="2">
    <location>
        <begin position="156"/>
        <end position="166"/>
    </location>
</feature>
<feature type="region of interest" description="Disordered" evidence="2">
    <location>
        <begin position="139"/>
        <end position="166"/>
    </location>
</feature>
<proteinExistence type="predicted"/>
<evidence type="ECO:0000313" key="3">
    <source>
        <dbReference type="EMBL" id="CAE0378799.1"/>
    </source>
</evidence>
<accession>A0A7S3KBD2</accession>
<keyword evidence="1" id="KW-0175">Coiled coil</keyword>
<dbReference type="EMBL" id="HBIK01007968">
    <property type="protein sequence ID" value="CAE0378799.1"/>
    <property type="molecule type" value="Transcribed_RNA"/>
</dbReference>
<evidence type="ECO:0000256" key="1">
    <source>
        <dbReference type="SAM" id="Coils"/>
    </source>
</evidence>